<evidence type="ECO:0000259" key="2">
    <source>
        <dbReference type="PROSITE" id="PS50048"/>
    </source>
</evidence>
<reference evidence="3 4" key="1">
    <citation type="submission" date="2024-01" db="EMBL/GenBank/DDBJ databases">
        <authorList>
            <person name="Allen C."/>
            <person name="Tagirdzhanova G."/>
        </authorList>
    </citation>
    <scope>NUCLEOTIDE SEQUENCE [LARGE SCALE GENOMIC DNA]</scope>
</reference>
<evidence type="ECO:0000256" key="1">
    <source>
        <dbReference type="ARBA" id="ARBA00023242"/>
    </source>
</evidence>
<dbReference type="PANTHER" id="PTHR47785">
    <property type="entry name" value="ZN(II)2CYS6 TRANSCRIPTION FACTOR (EUROFUNG)-RELATED-RELATED"/>
    <property type="match status" value="1"/>
</dbReference>
<accession>A0ABP0BSI8</accession>
<dbReference type="PROSITE" id="PS50048">
    <property type="entry name" value="ZN2_CY6_FUNGAL_2"/>
    <property type="match status" value="1"/>
</dbReference>
<keyword evidence="4" id="KW-1185">Reference proteome</keyword>
<dbReference type="SUPFAM" id="SSF57701">
    <property type="entry name" value="Zn2/Cys6 DNA-binding domain"/>
    <property type="match status" value="1"/>
</dbReference>
<name>A0ABP0BSI8_9PEZI</name>
<dbReference type="InterPro" id="IPR036864">
    <property type="entry name" value="Zn2-C6_fun-type_DNA-bd_sf"/>
</dbReference>
<dbReference type="Gene3D" id="4.10.240.10">
    <property type="entry name" value="Zn(2)-C6 fungal-type DNA-binding domain"/>
    <property type="match status" value="1"/>
</dbReference>
<evidence type="ECO:0000313" key="3">
    <source>
        <dbReference type="EMBL" id="CAK7222625.1"/>
    </source>
</evidence>
<evidence type="ECO:0000313" key="4">
    <source>
        <dbReference type="Proteomes" id="UP001642482"/>
    </source>
</evidence>
<gene>
    <name evidence="3" type="ORF">SEUCBS140593_004964</name>
</gene>
<dbReference type="Proteomes" id="UP001642482">
    <property type="component" value="Unassembled WGS sequence"/>
</dbReference>
<organism evidence="3 4">
    <name type="scientific">Sporothrix eucalyptigena</name>
    <dbReference type="NCBI Taxonomy" id="1812306"/>
    <lineage>
        <taxon>Eukaryota</taxon>
        <taxon>Fungi</taxon>
        <taxon>Dikarya</taxon>
        <taxon>Ascomycota</taxon>
        <taxon>Pezizomycotina</taxon>
        <taxon>Sordariomycetes</taxon>
        <taxon>Sordariomycetidae</taxon>
        <taxon>Ophiostomatales</taxon>
        <taxon>Ophiostomataceae</taxon>
        <taxon>Sporothrix</taxon>
    </lineage>
</organism>
<protein>
    <recommendedName>
        <fullName evidence="2">Zn(2)-C6 fungal-type domain-containing protein</fullName>
    </recommendedName>
</protein>
<sequence length="628" mass="70828">MNSPPTPVSDWSECVSSMASMGPRKRVRTESAGSVRSEPLACVPPLPPPPINYPKKRVSVACEVCRSRKTRCDAGRPACSFCAQIGASCVYRTVEPEEKKTVVRQPTSDGDVLSRLHRIEGLLHQIHSRQETPSIQSPFTVQPRQDTSFSPYELRQPPLRAEHRVGTLSFEGIARFDGHACPPALLPMARIGADDDMETEFRQGEALFGQGEGETLDLDDLPSSLSVTPRRCWQLQQIFYRDVLPWCPIIDQQVCSEMVTRTVEGRFLPKRIDTSLTLFILALGAFAEDQQHLEDDASVFPGRDYFRAGCELVDSLRQATYRNTVQYVQCHILMAFYLLYAVRPIQAFEAIRRASEKVVLLLQRSSPSESCSRAFWACYLIEHELQAYVSYSANLLRDFEDVVPLPMSDYDEPGIYWFLSEIALRKIFARQRGGRGWNEHTLFEPVVVGEIALQMAQWRSNLPTPVKFDLDEEHNDNAVDVRPLLDPIKVFLRAQYYAIHAALHWQYVVQLLSSPIQPPHRPVTVDEQRIVDAAALSLRYSVVHVFAVESLLQGRHLLLVPNLVGLLCNCYFLLCSYAEPGLELIQHPRAREAIGVACRCIQAWAANPVVSTYTKKVAHLMALKGIPV</sequence>
<proteinExistence type="predicted"/>
<keyword evidence="1" id="KW-0539">Nucleus</keyword>
<dbReference type="EMBL" id="CAWUHD010000045">
    <property type="protein sequence ID" value="CAK7222625.1"/>
    <property type="molecule type" value="Genomic_DNA"/>
</dbReference>
<dbReference type="Pfam" id="PF00172">
    <property type="entry name" value="Zn_clus"/>
    <property type="match status" value="1"/>
</dbReference>
<dbReference type="CDD" id="cd12148">
    <property type="entry name" value="fungal_TF_MHR"/>
    <property type="match status" value="1"/>
</dbReference>
<dbReference type="InterPro" id="IPR001138">
    <property type="entry name" value="Zn2Cys6_DnaBD"/>
</dbReference>
<feature type="domain" description="Zn(2)-C6 fungal-type" evidence="2">
    <location>
        <begin position="61"/>
        <end position="91"/>
    </location>
</feature>
<dbReference type="CDD" id="cd00067">
    <property type="entry name" value="GAL4"/>
    <property type="match status" value="1"/>
</dbReference>
<dbReference type="PANTHER" id="PTHR47785:SF3">
    <property type="entry name" value="ZN(2)-C6 FUNGAL-TYPE DOMAIN-CONTAINING PROTEIN"/>
    <property type="match status" value="1"/>
</dbReference>
<dbReference type="PROSITE" id="PS00463">
    <property type="entry name" value="ZN2_CY6_FUNGAL_1"/>
    <property type="match status" value="1"/>
</dbReference>
<comment type="caution">
    <text evidence="3">The sequence shown here is derived from an EMBL/GenBank/DDBJ whole genome shotgun (WGS) entry which is preliminary data.</text>
</comment>
<dbReference type="InterPro" id="IPR053181">
    <property type="entry name" value="EcdB-like_regulator"/>
</dbReference>
<dbReference type="SMART" id="SM00066">
    <property type="entry name" value="GAL4"/>
    <property type="match status" value="1"/>
</dbReference>